<dbReference type="Gene3D" id="3.30.420.10">
    <property type="entry name" value="Ribonuclease H-like superfamily/Ribonuclease H"/>
    <property type="match status" value="1"/>
</dbReference>
<evidence type="ECO:0000256" key="1">
    <source>
        <dbReference type="SAM" id="MobiDB-lite"/>
    </source>
</evidence>
<dbReference type="Proteomes" id="UP001165063">
    <property type="component" value="Unassembled WGS sequence"/>
</dbReference>
<dbReference type="GO" id="GO:0003676">
    <property type="term" value="F:nucleic acid binding"/>
    <property type="evidence" value="ECO:0007669"/>
    <property type="project" value="InterPro"/>
</dbReference>
<reference evidence="2" key="1">
    <citation type="submission" date="2023-04" db="EMBL/GenBank/DDBJ databases">
        <title>Ambrosiozyma monospora NBRC 1965.</title>
        <authorList>
            <person name="Ichikawa N."/>
            <person name="Sato H."/>
            <person name="Tonouchi N."/>
        </authorList>
    </citation>
    <scope>NUCLEOTIDE SEQUENCE</scope>
    <source>
        <strain evidence="2">NBRC 1965</strain>
    </source>
</reference>
<comment type="caution">
    <text evidence="2">The sequence shown here is derived from an EMBL/GenBank/DDBJ whole genome shotgun (WGS) entry which is preliminary data.</text>
</comment>
<protein>
    <submittedName>
        <fullName evidence="2">Unnamed protein product</fullName>
    </submittedName>
</protein>
<organism evidence="2 3">
    <name type="scientific">Ambrosiozyma monospora</name>
    <name type="common">Yeast</name>
    <name type="synonym">Endomycopsis monosporus</name>
    <dbReference type="NCBI Taxonomy" id="43982"/>
    <lineage>
        <taxon>Eukaryota</taxon>
        <taxon>Fungi</taxon>
        <taxon>Dikarya</taxon>
        <taxon>Ascomycota</taxon>
        <taxon>Saccharomycotina</taxon>
        <taxon>Pichiomycetes</taxon>
        <taxon>Pichiales</taxon>
        <taxon>Pichiaceae</taxon>
        <taxon>Ambrosiozyma</taxon>
    </lineage>
</organism>
<dbReference type="AlphaFoldDB" id="A0A9W6T3L7"/>
<evidence type="ECO:0000313" key="3">
    <source>
        <dbReference type="Proteomes" id="UP001165063"/>
    </source>
</evidence>
<dbReference type="InterPro" id="IPR036397">
    <property type="entry name" value="RNaseH_sf"/>
</dbReference>
<dbReference type="EMBL" id="BSXU01010188">
    <property type="protein sequence ID" value="GME71253.1"/>
    <property type="molecule type" value="Genomic_DNA"/>
</dbReference>
<sequence>MKIRIYEQTHLLNGNVVYNERIPQIILAPTADKQFNGLSERTVQTLSRTHNAITIHISQSARDKYFDHSYKHAAALYNITPHQATGKPPSEIYLGATKLPKTMPMFLQDGLIKVYDQPYIIKAYFLGYDTYGRFLVMRMDTHQETYCTTFRPLNSFEFHTMDVSLPGRPFRAQFNSMKVINSARLANSIKKKRRTDLHDPLYISPSFEDAMQNDEFRQAIKKEMTQFTELKVFEQYTASTRRGYKPLNEQEKAVIAKQTKNQQRYKRRNRKRNLHKQVPNISSITNTRAHEPQLADSTKEKLSST</sequence>
<proteinExistence type="predicted"/>
<name>A0A9W6T3L7_AMBMO</name>
<feature type="region of interest" description="Disordered" evidence="1">
    <location>
        <begin position="256"/>
        <end position="305"/>
    </location>
</feature>
<dbReference type="OrthoDB" id="7607323at2759"/>
<gene>
    <name evidence="2" type="ORF">Amon01_000926300</name>
</gene>
<accession>A0A9W6T3L7</accession>
<keyword evidence="3" id="KW-1185">Reference proteome</keyword>
<evidence type="ECO:0000313" key="2">
    <source>
        <dbReference type="EMBL" id="GME71253.1"/>
    </source>
</evidence>
<feature type="compositionally biased region" description="Basic and acidic residues" evidence="1">
    <location>
        <begin position="288"/>
        <end position="305"/>
    </location>
</feature>
<feature type="compositionally biased region" description="Basic residues" evidence="1">
    <location>
        <begin position="263"/>
        <end position="275"/>
    </location>
</feature>